<feature type="domain" description="ABM" evidence="1">
    <location>
        <begin position="3"/>
        <end position="92"/>
    </location>
</feature>
<protein>
    <recommendedName>
        <fullName evidence="1">ABM domain-containing protein</fullName>
    </recommendedName>
</protein>
<dbReference type="Pfam" id="PF03992">
    <property type="entry name" value="ABM"/>
    <property type="match status" value="1"/>
</dbReference>
<dbReference type="InterPro" id="IPR011008">
    <property type="entry name" value="Dimeric_a/b-barrel"/>
</dbReference>
<dbReference type="InterPro" id="IPR007138">
    <property type="entry name" value="ABM_dom"/>
</dbReference>
<proteinExistence type="predicted"/>
<dbReference type="EMBL" id="WNDX01000006">
    <property type="protein sequence ID" value="KAF1048159.1"/>
    <property type="molecule type" value="Genomic_DNA"/>
</dbReference>
<evidence type="ECO:0000313" key="2">
    <source>
        <dbReference type="EMBL" id="KAF1048159.1"/>
    </source>
</evidence>
<dbReference type="Gene3D" id="3.30.70.100">
    <property type="match status" value="1"/>
</dbReference>
<dbReference type="PROSITE" id="PS51725">
    <property type="entry name" value="ABM"/>
    <property type="match status" value="1"/>
</dbReference>
<evidence type="ECO:0000313" key="3">
    <source>
        <dbReference type="Proteomes" id="UP000462435"/>
    </source>
</evidence>
<gene>
    <name evidence="2" type="ORF">GAK35_00383</name>
</gene>
<name>A0A7V8G010_9BURK</name>
<evidence type="ECO:0000259" key="1">
    <source>
        <dbReference type="PROSITE" id="PS51725"/>
    </source>
</evidence>
<dbReference type="SUPFAM" id="SSF54909">
    <property type="entry name" value="Dimeric alpha+beta barrel"/>
    <property type="match status" value="1"/>
</dbReference>
<reference evidence="3" key="1">
    <citation type="journal article" date="2020" name="MBio">
        <title>Horizontal gene transfer to a defensive symbiont with a reduced genome amongst a multipartite beetle microbiome.</title>
        <authorList>
            <person name="Waterworth S.C."/>
            <person name="Florez L.V."/>
            <person name="Rees E.R."/>
            <person name="Hertweck C."/>
            <person name="Kaltenpoth M."/>
            <person name="Kwan J.C."/>
        </authorList>
    </citation>
    <scope>NUCLEOTIDE SEQUENCE [LARGE SCALE GENOMIC DNA]</scope>
</reference>
<organism evidence="2 3">
    <name type="scientific">Herbaspirillum frisingense</name>
    <dbReference type="NCBI Taxonomy" id="92645"/>
    <lineage>
        <taxon>Bacteria</taxon>
        <taxon>Pseudomonadati</taxon>
        <taxon>Pseudomonadota</taxon>
        <taxon>Betaproteobacteria</taxon>
        <taxon>Burkholderiales</taxon>
        <taxon>Oxalobacteraceae</taxon>
        <taxon>Herbaspirillum</taxon>
    </lineage>
</organism>
<dbReference type="AlphaFoldDB" id="A0A7V8G010"/>
<comment type="caution">
    <text evidence="2">The sequence shown here is derived from an EMBL/GenBank/DDBJ whole genome shotgun (WGS) entry which is preliminary data.</text>
</comment>
<accession>A0A7V8G010</accession>
<sequence>MSITRINTFRAREHHAADLKHFLTGILPAIRASAGCQSCELLQDHADPSRIVIMEVWDSIEAHRESLRHVPPESIRQAKEFLAEPPSGAYYS</sequence>
<dbReference type="Proteomes" id="UP000462435">
    <property type="component" value="Unassembled WGS sequence"/>
</dbReference>